<sequence length="142" mass="15964">MSTSIIQLLASDKLNGDNYGIWKSNLNTILVIDDLRSVLTEECPPAPAPNANRTVREAYDRWVKANDKARVYILASISDVLSKKHERLATAREMMDSLQALSGQPLTSIMHDAIQYVYNCRMKEGSSAREHVLNMMVHFNVA</sequence>
<proteinExistence type="predicted"/>
<evidence type="ECO:0000313" key="2">
    <source>
        <dbReference type="RefSeq" id="XP_022159023.1"/>
    </source>
</evidence>
<organism evidence="1 2">
    <name type="scientific">Momordica charantia</name>
    <name type="common">Bitter gourd</name>
    <name type="synonym">Balsam pear</name>
    <dbReference type="NCBI Taxonomy" id="3673"/>
    <lineage>
        <taxon>Eukaryota</taxon>
        <taxon>Viridiplantae</taxon>
        <taxon>Streptophyta</taxon>
        <taxon>Embryophyta</taxon>
        <taxon>Tracheophyta</taxon>
        <taxon>Spermatophyta</taxon>
        <taxon>Magnoliopsida</taxon>
        <taxon>eudicotyledons</taxon>
        <taxon>Gunneridae</taxon>
        <taxon>Pentapetalae</taxon>
        <taxon>rosids</taxon>
        <taxon>fabids</taxon>
        <taxon>Cucurbitales</taxon>
        <taxon>Cucurbitaceae</taxon>
        <taxon>Momordiceae</taxon>
        <taxon>Momordica</taxon>
    </lineage>
</organism>
<dbReference type="KEGG" id="mcha:111025468"/>
<protein>
    <submittedName>
        <fullName evidence="2">Uncharacterized protein LOC111025468</fullName>
    </submittedName>
</protein>
<dbReference type="OrthoDB" id="1920930at2759"/>
<reference evidence="2" key="1">
    <citation type="submission" date="2025-08" db="UniProtKB">
        <authorList>
            <consortium name="RefSeq"/>
        </authorList>
    </citation>
    <scope>IDENTIFICATION</scope>
    <source>
        <strain evidence="2">OHB3-1</strain>
    </source>
</reference>
<evidence type="ECO:0000313" key="1">
    <source>
        <dbReference type="Proteomes" id="UP000504603"/>
    </source>
</evidence>
<dbReference type="RefSeq" id="XP_022159023.1">
    <property type="nucleotide sequence ID" value="XM_022303331.1"/>
</dbReference>
<keyword evidence="1" id="KW-1185">Reference proteome</keyword>
<name>A0A6J1DXP1_MOMCH</name>
<dbReference type="Proteomes" id="UP000504603">
    <property type="component" value="Unplaced"/>
</dbReference>
<gene>
    <name evidence="2" type="primary">LOC111025468</name>
</gene>
<accession>A0A6J1DXP1</accession>
<dbReference type="GeneID" id="111025468"/>
<dbReference type="AlphaFoldDB" id="A0A6J1DXP1"/>